<comment type="similarity">
    <text evidence="12">Belongs to the NSE1 family.</text>
</comment>
<dbReference type="PANTHER" id="PTHR20973:SF0">
    <property type="entry name" value="NON-STRUCTURAL MAINTENANCE OF CHROMOSOMES ELEMENT 1 HOMOLOG"/>
    <property type="match status" value="1"/>
</dbReference>
<keyword evidence="14" id="KW-1185">Reference proteome</keyword>
<gene>
    <name evidence="15" type="primary">LOC101846358</name>
</gene>
<organism evidence="14 15">
    <name type="scientific">Aplysia californica</name>
    <name type="common">California sea hare</name>
    <dbReference type="NCBI Taxonomy" id="6500"/>
    <lineage>
        <taxon>Eukaryota</taxon>
        <taxon>Metazoa</taxon>
        <taxon>Spiralia</taxon>
        <taxon>Lophotrochozoa</taxon>
        <taxon>Mollusca</taxon>
        <taxon>Gastropoda</taxon>
        <taxon>Heterobranchia</taxon>
        <taxon>Euthyneura</taxon>
        <taxon>Tectipleura</taxon>
        <taxon>Aplysiida</taxon>
        <taxon>Aplysioidea</taxon>
        <taxon>Aplysiidae</taxon>
        <taxon>Aplysia</taxon>
    </lineage>
</organism>
<dbReference type="InterPro" id="IPR011513">
    <property type="entry name" value="Nse1"/>
</dbReference>
<comment type="subunit">
    <text evidence="12">Component of the Smc5-Smc6 complex.</text>
</comment>
<keyword evidence="6 12" id="KW-0863">Zinc-finger</keyword>
<keyword evidence="11 12" id="KW-0539">Nucleus</keyword>
<dbReference type="EC" id="2.3.2.27" evidence="12"/>
<dbReference type="InterPro" id="IPR014857">
    <property type="entry name" value="Nse1_RING_C4HC3-type"/>
</dbReference>
<comment type="catalytic activity">
    <reaction evidence="12">
        <text>S-ubiquitinyl-[E2 ubiquitin-conjugating enzyme]-L-cysteine + [acceptor protein]-L-lysine = [E2 ubiquitin-conjugating enzyme]-L-cysteine + N(6)-ubiquitinyl-[acceptor protein]-L-lysine.</text>
        <dbReference type="EC" id="2.3.2.27"/>
    </reaction>
</comment>
<reference evidence="15" key="1">
    <citation type="submission" date="2025-08" db="UniProtKB">
        <authorList>
            <consortium name="RefSeq"/>
        </authorList>
    </citation>
    <scope>IDENTIFICATION</scope>
</reference>
<proteinExistence type="inferred from homology"/>
<evidence type="ECO:0000256" key="3">
    <source>
        <dbReference type="ARBA" id="ARBA00022679"/>
    </source>
</evidence>
<keyword evidence="9 12" id="KW-0233">DNA recombination</keyword>
<evidence type="ECO:0000256" key="11">
    <source>
        <dbReference type="ARBA" id="ARBA00023242"/>
    </source>
</evidence>
<dbReference type="Pfam" id="PF08746">
    <property type="entry name" value="zf-RING-like"/>
    <property type="match status" value="1"/>
</dbReference>
<evidence type="ECO:0000256" key="6">
    <source>
        <dbReference type="ARBA" id="ARBA00022771"/>
    </source>
</evidence>
<dbReference type="SUPFAM" id="SSF57889">
    <property type="entry name" value="Cysteine-rich domain"/>
    <property type="match status" value="1"/>
</dbReference>
<evidence type="ECO:0000259" key="13">
    <source>
        <dbReference type="Pfam" id="PF08746"/>
    </source>
</evidence>
<dbReference type="CDD" id="cd16493">
    <property type="entry name" value="RING-CH-C4HC3_NSE1"/>
    <property type="match status" value="1"/>
</dbReference>
<dbReference type="InterPro" id="IPR013083">
    <property type="entry name" value="Znf_RING/FYVE/PHD"/>
</dbReference>
<evidence type="ECO:0000256" key="5">
    <source>
        <dbReference type="ARBA" id="ARBA00022763"/>
    </source>
</evidence>
<keyword evidence="8 12" id="KW-0862">Zinc</keyword>
<keyword evidence="3 12" id="KW-0808">Transferase</keyword>
<accession>A0ABM1VUT7</accession>
<feature type="domain" description="Non-structural maintenance of chromosomes element 1 RING C4HC3-type" evidence="13">
    <location>
        <begin position="155"/>
        <end position="195"/>
    </location>
</feature>
<evidence type="ECO:0000256" key="10">
    <source>
        <dbReference type="ARBA" id="ARBA00023204"/>
    </source>
</evidence>
<keyword evidence="5 12" id="KW-0227">DNA damage</keyword>
<dbReference type="RefSeq" id="XP_035826179.1">
    <property type="nucleotide sequence ID" value="XM_035970286.1"/>
</dbReference>
<keyword evidence="4 12" id="KW-0479">Metal-binding</keyword>
<evidence type="ECO:0000256" key="1">
    <source>
        <dbReference type="ARBA" id="ARBA00004123"/>
    </source>
</evidence>
<dbReference type="InterPro" id="IPR046349">
    <property type="entry name" value="C1-like_sf"/>
</dbReference>
<dbReference type="Proteomes" id="UP000694888">
    <property type="component" value="Unplaced"/>
</dbReference>
<keyword evidence="7 12" id="KW-0833">Ubl conjugation pathway</keyword>
<dbReference type="GeneID" id="101846358"/>
<evidence type="ECO:0000256" key="7">
    <source>
        <dbReference type="ARBA" id="ARBA00022786"/>
    </source>
</evidence>
<evidence type="ECO:0000313" key="14">
    <source>
        <dbReference type="Proteomes" id="UP000694888"/>
    </source>
</evidence>
<dbReference type="Pfam" id="PF07574">
    <property type="entry name" value="SMC_Nse1"/>
    <property type="match status" value="2"/>
</dbReference>
<dbReference type="Gene3D" id="3.30.40.10">
    <property type="entry name" value="Zinc/RING finger domain, C3HC4 (zinc finger)"/>
    <property type="match status" value="1"/>
</dbReference>
<evidence type="ECO:0000256" key="9">
    <source>
        <dbReference type="ARBA" id="ARBA00023172"/>
    </source>
</evidence>
<sequence>MMNDGHRFTLQHFMSKGILNAKEVKTIFSQSKDRFQGQDEEDLRTFILTINQSVAPFNLEIKKGIQEDDGQSHYCLVEQIVNTEDGKVGSLAAVNLTERLEKKMGKEDAEIFFEKLERDKWIKKDKNGKISLSVRSLLELEQYLKEVYADYVKSCGICDKICLLGETCSSCGVKLHLQCAKNLFSRQGDDRKCPSYDCRAPWGEVVL</sequence>
<evidence type="ECO:0000256" key="12">
    <source>
        <dbReference type="RuleBase" id="RU368018"/>
    </source>
</evidence>
<dbReference type="Gene3D" id="3.90.1150.220">
    <property type="match status" value="1"/>
</dbReference>
<keyword evidence="10 12" id="KW-0234">DNA repair</keyword>
<evidence type="ECO:0000313" key="15">
    <source>
        <dbReference type="RefSeq" id="XP_035826179.1"/>
    </source>
</evidence>
<comment type="subcellular location">
    <subcellularLocation>
        <location evidence="1 12">Nucleus</location>
    </subcellularLocation>
</comment>
<evidence type="ECO:0000256" key="4">
    <source>
        <dbReference type="ARBA" id="ARBA00022723"/>
    </source>
</evidence>
<evidence type="ECO:0000256" key="2">
    <source>
        <dbReference type="ARBA" id="ARBA00019422"/>
    </source>
</evidence>
<name>A0ABM1VUT7_APLCA</name>
<protein>
    <recommendedName>
        <fullName evidence="2 12">Non-structural maintenance of chromosomes element 1 homolog</fullName>
        <ecNumber evidence="12">2.3.2.27</ecNumber>
    </recommendedName>
</protein>
<dbReference type="PANTHER" id="PTHR20973">
    <property type="entry name" value="NON-SMC ELEMENT 1-RELATED"/>
    <property type="match status" value="1"/>
</dbReference>
<evidence type="ECO:0000256" key="8">
    <source>
        <dbReference type="ARBA" id="ARBA00022833"/>
    </source>
</evidence>